<dbReference type="GO" id="GO:0006261">
    <property type="term" value="P:DNA-templated DNA replication"/>
    <property type="evidence" value="ECO:0007669"/>
    <property type="project" value="TreeGrafter"/>
</dbReference>
<comment type="catalytic activity">
    <reaction evidence="8">
        <text>DNA(n) + a 2'-deoxyribonucleoside 5'-triphosphate = DNA(n+1) + diphosphate</text>
        <dbReference type="Rhea" id="RHEA:22508"/>
        <dbReference type="Rhea" id="RHEA-COMP:17339"/>
        <dbReference type="Rhea" id="RHEA-COMP:17340"/>
        <dbReference type="ChEBI" id="CHEBI:33019"/>
        <dbReference type="ChEBI" id="CHEBI:61560"/>
        <dbReference type="ChEBI" id="CHEBI:173112"/>
        <dbReference type="EC" id="2.7.7.7"/>
    </reaction>
</comment>
<dbReference type="Proteomes" id="UP000199208">
    <property type="component" value="Unassembled WGS sequence"/>
</dbReference>
<evidence type="ECO:0000256" key="2">
    <source>
        <dbReference type="ARBA" id="ARBA00017703"/>
    </source>
</evidence>
<evidence type="ECO:0000256" key="8">
    <source>
        <dbReference type="ARBA" id="ARBA00049244"/>
    </source>
</evidence>
<evidence type="ECO:0000256" key="3">
    <source>
        <dbReference type="ARBA" id="ARBA00022679"/>
    </source>
</evidence>
<dbReference type="NCBIfam" id="TIGR01128">
    <property type="entry name" value="holA"/>
    <property type="match status" value="1"/>
</dbReference>
<keyword evidence="6" id="KW-0239">DNA-directed DNA polymerase</keyword>
<keyword evidence="4" id="KW-0548">Nucleotidyltransferase</keyword>
<dbReference type="GO" id="GO:0003887">
    <property type="term" value="F:DNA-directed DNA polymerase activity"/>
    <property type="evidence" value="ECO:0007669"/>
    <property type="project" value="UniProtKB-KW"/>
</dbReference>
<evidence type="ECO:0000259" key="9">
    <source>
        <dbReference type="Pfam" id="PF06144"/>
    </source>
</evidence>
<evidence type="ECO:0000259" key="10">
    <source>
        <dbReference type="Pfam" id="PF21694"/>
    </source>
</evidence>
<evidence type="ECO:0000313" key="11">
    <source>
        <dbReference type="EMBL" id="SCZ77171.1"/>
    </source>
</evidence>
<dbReference type="InterPro" id="IPR008921">
    <property type="entry name" value="DNA_pol3_clamp-load_cplx_C"/>
</dbReference>
<dbReference type="OrthoDB" id="9775929at2"/>
<name>A0A1G5RUP3_9FIRM</name>
<dbReference type="InterPro" id="IPR010372">
    <property type="entry name" value="DNA_pol3_delta_N"/>
</dbReference>
<dbReference type="AlphaFoldDB" id="A0A1G5RUP3"/>
<comment type="similarity">
    <text evidence="7">Belongs to the DNA polymerase HolA subunit family.</text>
</comment>
<evidence type="ECO:0000256" key="5">
    <source>
        <dbReference type="ARBA" id="ARBA00022705"/>
    </source>
</evidence>
<dbReference type="EMBL" id="FMWL01000002">
    <property type="protein sequence ID" value="SCZ77171.1"/>
    <property type="molecule type" value="Genomic_DNA"/>
</dbReference>
<dbReference type="STRING" id="1120920.SAMN03080599_00616"/>
<dbReference type="InterPro" id="IPR027417">
    <property type="entry name" value="P-loop_NTPase"/>
</dbReference>
<gene>
    <name evidence="11" type="ORF">SAMN03080599_00616</name>
</gene>
<dbReference type="Pfam" id="PF21694">
    <property type="entry name" value="DNA_pol3_delta_C"/>
    <property type="match status" value="1"/>
</dbReference>
<dbReference type="PANTHER" id="PTHR34388:SF1">
    <property type="entry name" value="DNA POLYMERASE III SUBUNIT DELTA"/>
    <property type="match status" value="1"/>
</dbReference>
<dbReference type="Pfam" id="PF06144">
    <property type="entry name" value="DNA_pol3_delta"/>
    <property type="match status" value="1"/>
</dbReference>
<dbReference type="InterPro" id="IPR005790">
    <property type="entry name" value="DNA_polIII_delta"/>
</dbReference>
<dbReference type="SUPFAM" id="SSF48019">
    <property type="entry name" value="post-AAA+ oligomerization domain-like"/>
    <property type="match status" value="1"/>
</dbReference>
<evidence type="ECO:0000256" key="6">
    <source>
        <dbReference type="ARBA" id="ARBA00022932"/>
    </source>
</evidence>
<keyword evidence="3" id="KW-0808">Transferase</keyword>
<reference evidence="11 12" key="1">
    <citation type="submission" date="2016-10" db="EMBL/GenBank/DDBJ databases">
        <authorList>
            <person name="de Groot N.N."/>
        </authorList>
    </citation>
    <scope>NUCLEOTIDE SEQUENCE [LARGE SCALE GENOMIC DNA]</scope>
    <source>
        <strain evidence="11 12">DSM 2784</strain>
    </source>
</reference>
<dbReference type="InterPro" id="IPR048466">
    <property type="entry name" value="DNA_pol3_delta-like_C"/>
</dbReference>
<dbReference type="Gene3D" id="3.40.50.300">
    <property type="entry name" value="P-loop containing nucleotide triphosphate hydrolases"/>
    <property type="match status" value="1"/>
</dbReference>
<evidence type="ECO:0000256" key="4">
    <source>
        <dbReference type="ARBA" id="ARBA00022695"/>
    </source>
</evidence>
<feature type="domain" description="DNA polymerase III delta subunit-like C-terminal" evidence="10">
    <location>
        <begin position="248"/>
        <end position="365"/>
    </location>
</feature>
<dbReference type="GO" id="GO:0009360">
    <property type="term" value="C:DNA polymerase III complex"/>
    <property type="evidence" value="ECO:0007669"/>
    <property type="project" value="InterPro"/>
</dbReference>
<dbReference type="EC" id="2.7.7.7" evidence="1"/>
<dbReference type="PANTHER" id="PTHR34388">
    <property type="entry name" value="DNA POLYMERASE III SUBUNIT DELTA"/>
    <property type="match status" value="1"/>
</dbReference>
<evidence type="ECO:0000313" key="12">
    <source>
        <dbReference type="Proteomes" id="UP000199208"/>
    </source>
</evidence>
<keyword evidence="5" id="KW-0235">DNA replication</keyword>
<evidence type="ECO:0000256" key="7">
    <source>
        <dbReference type="ARBA" id="ARBA00034754"/>
    </source>
</evidence>
<proteinExistence type="inferred from homology"/>
<protein>
    <recommendedName>
        <fullName evidence="2">DNA polymerase III subunit delta</fullName>
        <ecNumber evidence="1">2.7.7.7</ecNumber>
    </recommendedName>
</protein>
<dbReference type="GO" id="GO:0003677">
    <property type="term" value="F:DNA binding"/>
    <property type="evidence" value="ECO:0007669"/>
    <property type="project" value="InterPro"/>
</dbReference>
<feature type="domain" description="DNA polymerase III delta N-terminal" evidence="9">
    <location>
        <begin position="45"/>
        <end position="167"/>
    </location>
</feature>
<dbReference type="Gene3D" id="1.20.272.10">
    <property type="match status" value="1"/>
</dbReference>
<keyword evidence="12" id="KW-1185">Reference proteome</keyword>
<evidence type="ECO:0000256" key="1">
    <source>
        <dbReference type="ARBA" id="ARBA00012417"/>
    </source>
</evidence>
<dbReference type="SUPFAM" id="SSF52540">
    <property type="entry name" value="P-loop containing nucleoside triphosphate hydrolases"/>
    <property type="match status" value="1"/>
</dbReference>
<organism evidence="11 12">
    <name type="scientific">Acidaminobacter hydrogenoformans DSM 2784</name>
    <dbReference type="NCBI Taxonomy" id="1120920"/>
    <lineage>
        <taxon>Bacteria</taxon>
        <taxon>Bacillati</taxon>
        <taxon>Bacillota</taxon>
        <taxon>Clostridia</taxon>
        <taxon>Peptostreptococcales</taxon>
        <taxon>Acidaminobacteraceae</taxon>
        <taxon>Acidaminobacter</taxon>
    </lineage>
</organism>
<sequence>MAGTGTVWCLRNHGPCNIFMELEWLSLAYKEFYDDFKSNALKPLYLFWGPETFLMDSMLAHAKKALIEEATEPFNYQVENTEQLSAEAMVEKMETLPFLSERRLIVFKNAGFFAKKAAFSPAGEAALKACFENPPLSTVAIFICGPKPDNRLKWSERLGKSGRVVSFDRLDAAEFNKWIAQRLKRSGIESDDRTRQFLVDRLAYLDYRAEVSLQEIDKHLEVLISLCSGKGPLTKAEILKVVPQNLEASSFKLVDAAVAQDLPKALAMVEFLRAEGESEVLLLGTLYKALTQLHLVRLMSDTGYSDADIAKRLSIHSYRAKLLAKQARSIDTTLLNDYIIEAARLDHWIKSGRANAWISLDTLLTAISVRRPLRPLNLTR</sequence>
<accession>A0A1G5RUP3</accession>